<dbReference type="GeneID" id="7843645"/>
<dbReference type="KEGG" id="tet:TTHERM_00463650"/>
<evidence type="ECO:0000256" key="1">
    <source>
        <dbReference type="ARBA" id="ARBA00007806"/>
    </source>
</evidence>
<dbReference type="InterPro" id="IPR013780">
    <property type="entry name" value="Glyco_hydro_b"/>
</dbReference>
<dbReference type="STRING" id="312017.Q23PR8"/>
<keyword evidence="3" id="KW-0326">Glycosidase</keyword>
<dbReference type="InterPro" id="IPR017853">
    <property type="entry name" value="GH"/>
</dbReference>
<dbReference type="SUPFAM" id="SSF51445">
    <property type="entry name" value="(Trans)glycosidases"/>
    <property type="match status" value="1"/>
</dbReference>
<feature type="domain" description="Glycosyl hydrolase family 31 C-terminal" evidence="6">
    <location>
        <begin position="727"/>
        <end position="779"/>
    </location>
</feature>
<feature type="chain" id="PRO_5004201849" evidence="4">
    <location>
        <begin position="24"/>
        <end position="785"/>
    </location>
</feature>
<keyword evidence="8" id="KW-1185">Reference proteome</keyword>
<keyword evidence="3 7" id="KW-0378">Hydrolase</keyword>
<dbReference type="InterPro" id="IPR011013">
    <property type="entry name" value="Gal_mutarotase_sf_dom"/>
</dbReference>
<accession>Q23PR8</accession>
<dbReference type="eggNOG" id="KOG1065">
    <property type="taxonomic scope" value="Eukaryota"/>
</dbReference>
<dbReference type="GO" id="GO:0004553">
    <property type="term" value="F:hydrolase activity, hydrolyzing O-glycosyl compounds"/>
    <property type="evidence" value="ECO:0007669"/>
    <property type="project" value="InterPro"/>
</dbReference>
<reference evidence="8" key="1">
    <citation type="journal article" date="2006" name="PLoS Biol.">
        <title>Macronuclear genome sequence of the ciliate Tetrahymena thermophila, a model eukaryote.</title>
        <authorList>
            <person name="Eisen J.A."/>
            <person name="Coyne R.S."/>
            <person name="Wu M."/>
            <person name="Wu D."/>
            <person name="Thiagarajan M."/>
            <person name="Wortman J.R."/>
            <person name="Badger J.H."/>
            <person name="Ren Q."/>
            <person name="Amedeo P."/>
            <person name="Jones K.M."/>
            <person name="Tallon L.J."/>
            <person name="Delcher A.L."/>
            <person name="Salzberg S.L."/>
            <person name="Silva J.C."/>
            <person name="Haas B.J."/>
            <person name="Majoros W.H."/>
            <person name="Farzad M."/>
            <person name="Carlton J.M."/>
            <person name="Smith R.K. Jr."/>
            <person name="Garg J."/>
            <person name="Pearlman R.E."/>
            <person name="Karrer K.M."/>
            <person name="Sun L."/>
            <person name="Manning G."/>
            <person name="Elde N.C."/>
            <person name="Turkewitz A.P."/>
            <person name="Asai D.J."/>
            <person name="Wilkes D.E."/>
            <person name="Wang Y."/>
            <person name="Cai H."/>
            <person name="Collins K."/>
            <person name="Stewart B.A."/>
            <person name="Lee S.R."/>
            <person name="Wilamowska K."/>
            <person name="Weinberg Z."/>
            <person name="Ruzzo W.L."/>
            <person name="Wloga D."/>
            <person name="Gaertig J."/>
            <person name="Frankel J."/>
            <person name="Tsao C.-C."/>
            <person name="Gorovsky M.A."/>
            <person name="Keeling P.J."/>
            <person name="Waller R.F."/>
            <person name="Patron N.J."/>
            <person name="Cherry J.M."/>
            <person name="Stover N.A."/>
            <person name="Krieger C.J."/>
            <person name="del Toro C."/>
            <person name="Ryder H.F."/>
            <person name="Williamson S.C."/>
            <person name="Barbeau R.A."/>
            <person name="Hamilton E.P."/>
            <person name="Orias E."/>
        </authorList>
    </citation>
    <scope>NUCLEOTIDE SEQUENCE [LARGE SCALE GENOMIC DNA]</scope>
    <source>
        <strain evidence="8">SB210</strain>
    </source>
</reference>
<dbReference type="InterPro" id="IPR000322">
    <property type="entry name" value="Glyco_hydro_31_TIM"/>
</dbReference>
<dbReference type="Gene3D" id="3.20.20.80">
    <property type="entry name" value="Glycosidases"/>
    <property type="match status" value="1"/>
</dbReference>
<dbReference type="HOGENOM" id="CLU_000631_11_2_1"/>
<dbReference type="GO" id="GO:0030246">
    <property type="term" value="F:carbohydrate binding"/>
    <property type="evidence" value="ECO:0007669"/>
    <property type="project" value="InterPro"/>
</dbReference>
<dbReference type="EMBL" id="GG662650">
    <property type="protein sequence ID" value="EAR98617.2"/>
    <property type="molecule type" value="Genomic_DNA"/>
</dbReference>
<protein>
    <submittedName>
        <fullName evidence="7">Glycosyl hydrolase family 31 protein</fullName>
    </submittedName>
</protein>
<dbReference type="PANTHER" id="PTHR22762">
    <property type="entry name" value="ALPHA-GLUCOSIDASE"/>
    <property type="match status" value="1"/>
</dbReference>
<name>Q23PR8_TETTS</name>
<dbReference type="PANTHER" id="PTHR22762:SF133">
    <property type="entry name" value="P-TYPE DOMAIN-CONTAINING PROTEIN"/>
    <property type="match status" value="1"/>
</dbReference>
<evidence type="ECO:0000259" key="5">
    <source>
        <dbReference type="Pfam" id="PF01055"/>
    </source>
</evidence>
<dbReference type="InParanoid" id="Q23PR8"/>
<dbReference type="CDD" id="cd14752">
    <property type="entry name" value="GH31_N"/>
    <property type="match status" value="1"/>
</dbReference>
<dbReference type="RefSeq" id="XP_001018862.2">
    <property type="nucleotide sequence ID" value="XM_001018862.2"/>
</dbReference>
<keyword evidence="4" id="KW-0732">Signal</keyword>
<feature type="domain" description="Glycoside hydrolase family 31 TIM barrel" evidence="5">
    <location>
        <begin position="363"/>
        <end position="719"/>
    </location>
</feature>
<dbReference type="Gene3D" id="2.60.40.1760">
    <property type="entry name" value="glycosyl hydrolase (family 31)"/>
    <property type="match status" value="1"/>
</dbReference>
<dbReference type="Proteomes" id="UP000009168">
    <property type="component" value="Unassembled WGS sequence"/>
</dbReference>
<dbReference type="SUPFAM" id="SSF51011">
    <property type="entry name" value="Glycosyl hydrolase domain"/>
    <property type="match status" value="1"/>
</dbReference>
<dbReference type="OrthoDB" id="440381at2759"/>
<dbReference type="SUPFAM" id="SSF74650">
    <property type="entry name" value="Galactose mutarotase-like"/>
    <property type="match status" value="1"/>
</dbReference>
<dbReference type="Gene3D" id="2.60.40.1180">
    <property type="entry name" value="Golgi alpha-mannosidase II"/>
    <property type="match status" value="1"/>
</dbReference>
<evidence type="ECO:0000256" key="2">
    <source>
        <dbReference type="ARBA" id="ARBA00023180"/>
    </source>
</evidence>
<keyword evidence="2" id="KW-0325">Glycoprotein</keyword>
<evidence type="ECO:0000256" key="3">
    <source>
        <dbReference type="RuleBase" id="RU361185"/>
    </source>
</evidence>
<feature type="signal peptide" evidence="4">
    <location>
        <begin position="1"/>
        <end position="23"/>
    </location>
</feature>
<dbReference type="Pfam" id="PF21365">
    <property type="entry name" value="Glyco_hydro_31_3rd"/>
    <property type="match status" value="1"/>
</dbReference>
<dbReference type="GO" id="GO:0005975">
    <property type="term" value="P:carbohydrate metabolic process"/>
    <property type="evidence" value="ECO:0007669"/>
    <property type="project" value="InterPro"/>
</dbReference>
<dbReference type="AlphaFoldDB" id="Q23PR8"/>
<dbReference type="InterPro" id="IPR048395">
    <property type="entry name" value="Glyco_hydro_31_C"/>
</dbReference>
<proteinExistence type="inferred from homology"/>
<evidence type="ECO:0000259" key="6">
    <source>
        <dbReference type="Pfam" id="PF21365"/>
    </source>
</evidence>
<dbReference type="CDD" id="cd06602">
    <property type="entry name" value="GH31_MGAM_SI_GAA"/>
    <property type="match status" value="1"/>
</dbReference>
<gene>
    <name evidence="7" type="ORF">TTHERM_00463650</name>
</gene>
<evidence type="ECO:0000313" key="8">
    <source>
        <dbReference type="Proteomes" id="UP000009168"/>
    </source>
</evidence>
<evidence type="ECO:0000313" key="7">
    <source>
        <dbReference type="EMBL" id="EAR98617.2"/>
    </source>
</evidence>
<sequence>MIFTKICFIKCLIITQLLKLIQSQQFDSRPHVVAENLLMDYVSLGVIFQKSALQQSLYSQNVGNDSVQKNTNLVNIVEDQDKEINQNNLKSNNTRLNLLDLDKLQQNVFYVLKKKTIQDNKIQLLIQLYQNFDFYLNTYNNFIKCIKLTLYCRDASFIDLVAEDVNDDLRFKYKNQNFEQRNEKSFCFNNTNFSIFISDYNEPFQLKILRKNTNTLLFSLDERFVMSDKYIHLKYQASSKFIFGLGERNYKFKLEFNNSLYTLWNRDVPQDIETADSKGGHNTYGSHPVYLMKDTDYQDENNQTDTHFHLIYLQNVNAMDIFLTKQQEIEYRITGGILDFKIIACDSPSNCVQRYNVFLGKQALMPLWAYGFHQSRWGYQNIDEVKQIIAEYNFIEFPVESIFIDIDYMINYNTFTVNQTIFPLNNYSIMKDIEKRIVPILDVGIGLENQTLQVRQDALYYNVGVKDLTHKIYIGRVWPGYTLFPDFQKPITKIFWQNYTFNFMKQNNISAFWLDMNEYANFCHGICEELYQNYRQSYNLDVELFVEGLAYQPGSKPLENMSLSLVSIHEESGDLEFNFHNINGYLHSQSTYKAVKYEMQNPLPFLISRSTIPGSGNYVSHWAGDNNSSYEFMAYSVSSLFNFHIFGIDFTGSDICGFMGNTTQELCNRWAQLGSLYPFSRNHNHEKLLSQEFFTFDEFGGALFSFRTKYSLLKYYYTLTLNNTYKIQPAFMNFANDSNLYLDNILETHIMIGQHLISVPVLKQGQNYYEIYFPQGRWQILNQNI</sequence>
<dbReference type="Pfam" id="PF01055">
    <property type="entry name" value="Glyco_hydro_31_2nd"/>
    <property type="match status" value="1"/>
</dbReference>
<comment type="similarity">
    <text evidence="1 3">Belongs to the glycosyl hydrolase 31 family.</text>
</comment>
<evidence type="ECO:0000256" key="4">
    <source>
        <dbReference type="SAM" id="SignalP"/>
    </source>
</evidence>
<organism evidence="7 8">
    <name type="scientific">Tetrahymena thermophila (strain SB210)</name>
    <dbReference type="NCBI Taxonomy" id="312017"/>
    <lineage>
        <taxon>Eukaryota</taxon>
        <taxon>Sar</taxon>
        <taxon>Alveolata</taxon>
        <taxon>Ciliophora</taxon>
        <taxon>Intramacronucleata</taxon>
        <taxon>Oligohymenophorea</taxon>
        <taxon>Hymenostomatida</taxon>
        <taxon>Tetrahymenina</taxon>
        <taxon>Tetrahymenidae</taxon>
        <taxon>Tetrahymena</taxon>
    </lineage>
</organism>